<evidence type="ECO:0000313" key="1">
    <source>
        <dbReference type="EMBL" id="CAE8685530.1"/>
    </source>
</evidence>
<accession>A0A813JS05</accession>
<evidence type="ECO:0000313" key="2">
    <source>
        <dbReference type="Proteomes" id="UP000626109"/>
    </source>
</evidence>
<name>A0A813JS05_POLGL</name>
<comment type="caution">
    <text evidence="1">The sequence shown here is derived from an EMBL/GenBank/DDBJ whole genome shotgun (WGS) entry which is preliminary data.</text>
</comment>
<gene>
    <name evidence="1" type="ORF">PGLA2088_LOCUS24507</name>
</gene>
<organism evidence="1 2">
    <name type="scientific">Polarella glacialis</name>
    <name type="common">Dinoflagellate</name>
    <dbReference type="NCBI Taxonomy" id="89957"/>
    <lineage>
        <taxon>Eukaryota</taxon>
        <taxon>Sar</taxon>
        <taxon>Alveolata</taxon>
        <taxon>Dinophyceae</taxon>
        <taxon>Suessiales</taxon>
        <taxon>Suessiaceae</taxon>
        <taxon>Polarella</taxon>
    </lineage>
</organism>
<sequence length="139" mass="15467">MAEQCYHEDRMPRALLDLHELVLADFHTSLLQRTSSAASLTSVAFSARKEARCSLPQMKSTTFQASAVAHVARQIRVHHRNNIDQTDTRSESNGNCRIRLMKACCCCHSKEVACSGQPFSPGCLFRAPALLHPVLLGFR</sequence>
<dbReference type="AlphaFoldDB" id="A0A813JS05"/>
<proteinExistence type="predicted"/>
<dbReference type="EMBL" id="CAJNNW010026458">
    <property type="protein sequence ID" value="CAE8685530.1"/>
    <property type="molecule type" value="Genomic_DNA"/>
</dbReference>
<reference evidence="1" key="1">
    <citation type="submission" date="2021-02" db="EMBL/GenBank/DDBJ databases">
        <authorList>
            <person name="Dougan E. K."/>
            <person name="Rhodes N."/>
            <person name="Thang M."/>
            <person name="Chan C."/>
        </authorList>
    </citation>
    <scope>NUCLEOTIDE SEQUENCE</scope>
</reference>
<protein>
    <submittedName>
        <fullName evidence="1">Uncharacterized protein</fullName>
    </submittedName>
</protein>
<dbReference type="Proteomes" id="UP000626109">
    <property type="component" value="Unassembled WGS sequence"/>
</dbReference>